<protein>
    <submittedName>
        <fullName evidence="7">Phosphoglycerate dehydrogenase</fullName>
    </submittedName>
</protein>
<dbReference type="Proteomes" id="UP000266340">
    <property type="component" value="Unassembled WGS sequence"/>
</dbReference>
<dbReference type="GO" id="GO:0051287">
    <property type="term" value="F:NAD binding"/>
    <property type="evidence" value="ECO:0007669"/>
    <property type="project" value="InterPro"/>
</dbReference>
<evidence type="ECO:0000256" key="4">
    <source>
        <dbReference type="RuleBase" id="RU003719"/>
    </source>
</evidence>
<dbReference type="InterPro" id="IPR006139">
    <property type="entry name" value="D-isomer_2_OHA_DH_cat_dom"/>
</dbReference>
<keyword evidence="2 4" id="KW-0560">Oxidoreductase</keyword>
<dbReference type="PROSITE" id="PS00670">
    <property type="entry name" value="D_2_HYDROXYACID_DH_2"/>
    <property type="match status" value="1"/>
</dbReference>
<dbReference type="FunFam" id="3.40.50.720:FF:000203">
    <property type="entry name" value="D-3-phosphoglycerate dehydrogenase (SerA)"/>
    <property type="match status" value="1"/>
</dbReference>
<dbReference type="Pfam" id="PF00389">
    <property type="entry name" value="2-Hacid_dh"/>
    <property type="match status" value="1"/>
</dbReference>
<sequence>MKKVLAGIPNFLEQCPEASELLRENGFEIIDIQSEPIIPFDKLEDVLPELDAVMIGGNGSWDKHILEKASKLKVISKTGSGTDNIDLATAKQRGIRVTNTKGSNTNAVAELTIGLMITMLRHVPIFNQQMFEGEWNRTMMGSELKGKTIGLIGFGQISQKIASLLSVFETNILAYDVFPNHLRAEELGVTFVELDHLLGNSDIISLHTPYMKETHHLIGDKQFALLKEGASVINAARGSLVDEKALYRALCSQKVASAALDVFEEEPVNPQNPLLKLDNVICMPHIGGTTCESLQYESLTIAKAIIDVLNGREPQNIVV</sequence>
<dbReference type="InterPro" id="IPR036291">
    <property type="entry name" value="NAD(P)-bd_dom_sf"/>
</dbReference>
<evidence type="ECO:0000313" key="7">
    <source>
        <dbReference type="EMBL" id="RIE01570.1"/>
    </source>
</evidence>
<dbReference type="CDD" id="cd12172">
    <property type="entry name" value="PGDH_like_2"/>
    <property type="match status" value="1"/>
</dbReference>
<dbReference type="SUPFAM" id="SSF51735">
    <property type="entry name" value="NAD(P)-binding Rossmann-fold domains"/>
    <property type="match status" value="1"/>
</dbReference>
<dbReference type="EMBL" id="QXJM01000040">
    <property type="protein sequence ID" value="RIE01570.1"/>
    <property type="molecule type" value="Genomic_DNA"/>
</dbReference>
<comment type="similarity">
    <text evidence="1 4">Belongs to the D-isomer specific 2-hydroxyacid dehydrogenase family.</text>
</comment>
<accession>A0A398CGF2</accession>
<keyword evidence="3" id="KW-0520">NAD</keyword>
<dbReference type="PANTHER" id="PTHR42789:SF1">
    <property type="entry name" value="D-ISOMER SPECIFIC 2-HYDROXYACID DEHYDROGENASE FAMILY PROTEIN (AFU_ORTHOLOGUE AFUA_6G10090)"/>
    <property type="match status" value="1"/>
</dbReference>
<proteinExistence type="inferred from homology"/>
<evidence type="ECO:0000313" key="8">
    <source>
        <dbReference type="Proteomes" id="UP000266340"/>
    </source>
</evidence>
<dbReference type="InterPro" id="IPR029753">
    <property type="entry name" value="D-isomer_DH_CS"/>
</dbReference>
<evidence type="ECO:0000259" key="5">
    <source>
        <dbReference type="Pfam" id="PF00389"/>
    </source>
</evidence>
<dbReference type="AlphaFoldDB" id="A0A398CGF2"/>
<gene>
    <name evidence="7" type="ORF">D3H35_24800</name>
</gene>
<dbReference type="InterPro" id="IPR006140">
    <property type="entry name" value="D-isomer_DH_NAD-bd"/>
</dbReference>
<keyword evidence="8" id="KW-1185">Reference proteome</keyword>
<dbReference type="PANTHER" id="PTHR42789">
    <property type="entry name" value="D-ISOMER SPECIFIC 2-HYDROXYACID DEHYDROGENASE FAMILY PROTEIN (AFU_ORTHOLOGUE AFUA_6G10090)"/>
    <property type="match status" value="1"/>
</dbReference>
<feature type="domain" description="D-isomer specific 2-hydroxyacid dehydrogenase NAD-binding" evidence="6">
    <location>
        <begin position="113"/>
        <end position="287"/>
    </location>
</feature>
<reference evidence="7 8" key="1">
    <citation type="submission" date="2018-09" db="EMBL/GenBank/DDBJ databases">
        <title>Cohnella cavernae sp. nov., isolated from a karst cave.</title>
        <authorList>
            <person name="Zhu H."/>
        </authorList>
    </citation>
    <scope>NUCLEOTIDE SEQUENCE [LARGE SCALE GENOMIC DNA]</scope>
    <source>
        <strain evidence="7 8">K2E09-144</strain>
    </source>
</reference>
<dbReference type="OrthoDB" id="9805416at2"/>
<evidence type="ECO:0000256" key="1">
    <source>
        <dbReference type="ARBA" id="ARBA00005854"/>
    </source>
</evidence>
<name>A0A398CGF2_9BACL</name>
<evidence type="ECO:0000256" key="2">
    <source>
        <dbReference type="ARBA" id="ARBA00023002"/>
    </source>
</evidence>
<organism evidence="7 8">
    <name type="scientific">Cohnella faecalis</name>
    <dbReference type="NCBI Taxonomy" id="2315694"/>
    <lineage>
        <taxon>Bacteria</taxon>
        <taxon>Bacillati</taxon>
        <taxon>Bacillota</taxon>
        <taxon>Bacilli</taxon>
        <taxon>Bacillales</taxon>
        <taxon>Paenibacillaceae</taxon>
        <taxon>Cohnella</taxon>
    </lineage>
</organism>
<dbReference type="Gene3D" id="3.40.50.720">
    <property type="entry name" value="NAD(P)-binding Rossmann-like Domain"/>
    <property type="match status" value="2"/>
</dbReference>
<comment type="caution">
    <text evidence="7">The sequence shown here is derived from an EMBL/GenBank/DDBJ whole genome shotgun (WGS) entry which is preliminary data.</text>
</comment>
<dbReference type="RefSeq" id="WP_119151823.1">
    <property type="nucleotide sequence ID" value="NZ_JBHSOV010000032.1"/>
</dbReference>
<feature type="domain" description="D-isomer specific 2-hydroxyacid dehydrogenase catalytic" evidence="5">
    <location>
        <begin position="13"/>
        <end position="318"/>
    </location>
</feature>
<dbReference type="SUPFAM" id="SSF52283">
    <property type="entry name" value="Formate/glycerate dehydrogenase catalytic domain-like"/>
    <property type="match status" value="1"/>
</dbReference>
<dbReference type="GO" id="GO:0016616">
    <property type="term" value="F:oxidoreductase activity, acting on the CH-OH group of donors, NAD or NADP as acceptor"/>
    <property type="evidence" value="ECO:0007669"/>
    <property type="project" value="InterPro"/>
</dbReference>
<evidence type="ECO:0000256" key="3">
    <source>
        <dbReference type="ARBA" id="ARBA00023027"/>
    </source>
</evidence>
<evidence type="ECO:0000259" key="6">
    <source>
        <dbReference type="Pfam" id="PF02826"/>
    </source>
</evidence>
<dbReference type="InterPro" id="IPR050857">
    <property type="entry name" value="D-2-hydroxyacid_DH"/>
</dbReference>
<dbReference type="Pfam" id="PF02826">
    <property type="entry name" value="2-Hacid_dh_C"/>
    <property type="match status" value="1"/>
</dbReference>